<protein>
    <recommendedName>
        <fullName evidence="4">ABC transporter permease</fullName>
    </recommendedName>
</protein>
<name>B9XDS0_PEDPL</name>
<dbReference type="Proteomes" id="UP000003688">
    <property type="component" value="Unassembled WGS sequence"/>
</dbReference>
<sequence precursor="true">MKSRSLIALGATLLVSFFFILSLFNGPKSVGRDLHIFLFYAGLYLALIPPITISVALFSEERRNQTLELLYLSGISSGELFVGKLLSGILNASSDLLAICPFLTIPFLTGGVSLDLYLATLACFPTLLIFIVTAGLLASVLCTDDGSALFGAVLLVACVALAPVLPFWLGKILAGSPPFSTTWLCLSPASVPYLVATNFANATPAMFWKAAIATWGWSLLFLGLAAWLLKRNWKQELEKSGDRGWRGLWEGFVNGSASWRRELRADLMDANPFHWLAQRDRRPVMAAWGLLVGLSLIWLLGWWAWPHLWPSTMNFYLTAFVMILSVNTISVYAAARRLGNDRHDGALELLLTTPLREGQIVDGQIAAIKAQFKPVRFTTLGLCILMMIGGFLTRSWTSNAIISYLLIWGLFIAWCLHGSQRSVPTAMWIALNSGRPTFAFFRLRTNLWGWVALIVNGRSMSRAFTSLGYQFPTGSVTELVVVCFGTVIIFISIAAIQLSPSAQHEFLVREMRSIAQEPVPEPNDPRFKKWDVRQRLPPAA</sequence>
<keyword evidence="1" id="KW-0812">Transmembrane</keyword>
<organism evidence="2 3">
    <name type="scientific">Pedosphaera parvula (strain Ellin514)</name>
    <dbReference type="NCBI Taxonomy" id="320771"/>
    <lineage>
        <taxon>Bacteria</taxon>
        <taxon>Pseudomonadati</taxon>
        <taxon>Verrucomicrobiota</taxon>
        <taxon>Pedosphaerae</taxon>
        <taxon>Pedosphaerales</taxon>
        <taxon>Pedosphaeraceae</taxon>
        <taxon>Pedosphaera</taxon>
    </lineage>
</organism>
<evidence type="ECO:0000313" key="3">
    <source>
        <dbReference type="Proteomes" id="UP000003688"/>
    </source>
</evidence>
<feature type="transmembrane region" description="Helical" evidence="1">
    <location>
        <begin position="7"/>
        <end position="24"/>
    </location>
</feature>
<comment type="caution">
    <text evidence="2">The sequence shown here is derived from an EMBL/GenBank/DDBJ whole genome shotgun (WGS) entry which is preliminary data.</text>
</comment>
<dbReference type="GO" id="GO:0140359">
    <property type="term" value="F:ABC-type transporter activity"/>
    <property type="evidence" value="ECO:0007669"/>
    <property type="project" value="InterPro"/>
</dbReference>
<feature type="transmembrane region" description="Helical" evidence="1">
    <location>
        <begin position="398"/>
        <end position="416"/>
    </location>
</feature>
<feature type="transmembrane region" description="Helical" evidence="1">
    <location>
        <begin position="206"/>
        <end position="229"/>
    </location>
</feature>
<feature type="transmembrane region" description="Helical" evidence="1">
    <location>
        <begin position="121"/>
        <end position="141"/>
    </location>
</feature>
<feature type="transmembrane region" description="Helical" evidence="1">
    <location>
        <begin position="147"/>
        <end position="169"/>
    </location>
</feature>
<reference evidence="2 3" key="1">
    <citation type="journal article" date="2011" name="J. Bacteriol.">
        <title>Genome sequence of 'Pedosphaera parvula' Ellin514, an aerobic Verrucomicrobial isolate from pasture soil.</title>
        <authorList>
            <person name="Kant R."/>
            <person name="van Passel M.W."/>
            <person name="Sangwan P."/>
            <person name="Palva A."/>
            <person name="Lucas S."/>
            <person name="Copeland A."/>
            <person name="Lapidus A."/>
            <person name="Glavina Del Rio T."/>
            <person name="Dalin E."/>
            <person name="Tice H."/>
            <person name="Bruce D."/>
            <person name="Goodwin L."/>
            <person name="Pitluck S."/>
            <person name="Chertkov O."/>
            <person name="Larimer F.W."/>
            <person name="Land M.L."/>
            <person name="Hauser L."/>
            <person name="Brettin T.S."/>
            <person name="Detter J.C."/>
            <person name="Han S."/>
            <person name="de Vos W.M."/>
            <person name="Janssen P.H."/>
            <person name="Smidt H."/>
        </authorList>
    </citation>
    <scope>NUCLEOTIDE SEQUENCE [LARGE SCALE GENOMIC DNA]</scope>
    <source>
        <strain evidence="2 3">Ellin514</strain>
    </source>
</reference>
<evidence type="ECO:0008006" key="4">
    <source>
        <dbReference type="Google" id="ProtNLM"/>
    </source>
</evidence>
<proteinExistence type="predicted"/>
<feature type="transmembrane region" description="Helical" evidence="1">
    <location>
        <begin position="36"/>
        <end position="57"/>
    </location>
</feature>
<feature type="transmembrane region" description="Helical" evidence="1">
    <location>
        <begin position="475"/>
        <end position="496"/>
    </location>
</feature>
<feature type="transmembrane region" description="Helical" evidence="1">
    <location>
        <begin position="284"/>
        <end position="303"/>
    </location>
</feature>
<dbReference type="AlphaFoldDB" id="B9XDS0"/>
<dbReference type="GO" id="GO:0005886">
    <property type="term" value="C:plasma membrane"/>
    <property type="evidence" value="ECO:0007669"/>
    <property type="project" value="UniProtKB-SubCell"/>
</dbReference>
<keyword evidence="1" id="KW-1133">Transmembrane helix</keyword>
<dbReference type="STRING" id="320771.Cflav_PD6493"/>
<feature type="transmembrane region" description="Helical" evidence="1">
    <location>
        <begin position="315"/>
        <end position="335"/>
    </location>
</feature>
<evidence type="ECO:0000313" key="2">
    <source>
        <dbReference type="EMBL" id="EEF62216.1"/>
    </source>
</evidence>
<feature type="transmembrane region" description="Helical" evidence="1">
    <location>
        <begin position="96"/>
        <end position="114"/>
    </location>
</feature>
<accession>B9XDS0</accession>
<keyword evidence="3" id="KW-1185">Reference proteome</keyword>
<gene>
    <name evidence="2" type="ORF">Cflav_PD6493</name>
</gene>
<evidence type="ECO:0000256" key="1">
    <source>
        <dbReference type="SAM" id="Phobius"/>
    </source>
</evidence>
<dbReference type="EMBL" id="ABOX02000006">
    <property type="protein sequence ID" value="EEF62216.1"/>
    <property type="molecule type" value="Genomic_DNA"/>
</dbReference>
<feature type="transmembrane region" description="Helical" evidence="1">
    <location>
        <begin position="375"/>
        <end position="392"/>
    </location>
</feature>
<keyword evidence="1" id="KW-0472">Membrane</keyword>